<feature type="compositionally biased region" description="Basic and acidic residues" evidence="1">
    <location>
        <begin position="58"/>
        <end position="69"/>
    </location>
</feature>
<sequence>MTGGIGRFNLVPCEKKVGITYLQRLSERLCTKSNFVFKPSTSCAEQNLGDPNPGTRGTTEKRNTLHERV</sequence>
<proteinExistence type="predicted"/>
<gene>
    <name evidence="2" type="ORF">G7K_6851-t1</name>
</gene>
<evidence type="ECO:0000256" key="1">
    <source>
        <dbReference type="SAM" id="MobiDB-lite"/>
    </source>
</evidence>
<reference evidence="2 3" key="1">
    <citation type="journal article" date="2011" name="J. Gen. Appl. Microbiol.">
        <title>Draft genome sequencing of the enigmatic yeast Saitoella complicata.</title>
        <authorList>
            <person name="Nishida H."/>
            <person name="Hamamoto M."/>
            <person name="Sugiyama J."/>
        </authorList>
    </citation>
    <scope>NUCLEOTIDE SEQUENCE [LARGE SCALE GENOMIC DNA]</scope>
    <source>
        <strain evidence="2 3">NRRL Y-17804</strain>
    </source>
</reference>
<dbReference type="EMBL" id="BACD03000087">
    <property type="protein sequence ID" value="GAO52784.1"/>
    <property type="molecule type" value="Genomic_DNA"/>
</dbReference>
<feature type="region of interest" description="Disordered" evidence="1">
    <location>
        <begin position="42"/>
        <end position="69"/>
    </location>
</feature>
<name>A0A0E9NSF1_SAICN</name>
<keyword evidence="3" id="KW-1185">Reference proteome</keyword>
<comment type="caution">
    <text evidence="2">The sequence shown here is derived from an EMBL/GenBank/DDBJ whole genome shotgun (WGS) entry which is preliminary data.</text>
</comment>
<protein>
    <submittedName>
        <fullName evidence="2">Uncharacterized protein</fullName>
    </submittedName>
</protein>
<reference evidence="2 3" key="3">
    <citation type="journal article" date="2015" name="Genome Announc.">
        <title>Draft Genome Sequence of the Archiascomycetous Yeast Saitoella complicata.</title>
        <authorList>
            <person name="Yamauchi K."/>
            <person name="Kondo S."/>
            <person name="Hamamoto M."/>
            <person name="Takahashi Y."/>
            <person name="Ogura Y."/>
            <person name="Hayashi T."/>
            <person name="Nishida H."/>
        </authorList>
    </citation>
    <scope>NUCLEOTIDE SEQUENCE [LARGE SCALE GENOMIC DNA]</scope>
    <source>
        <strain evidence="2 3">NRRL Y-17804</strain>
    </source>
</reference>
<evidence type="ECO:0000313" key="2">
    <source>
        <dbReference type="EMBL" id="GAO52784.1"/>
    </source>
</evidence>
<organism evidence="2 3">
    <name type="scientific">Saitoella complicata (strain BCRC 22490 / CBS 7301 / JCM 7358 / NBRC 10748 / NRRL Y-17804)</name>
    <dbReference type="NCBI Taxonomy" id="698492"/>
    <lineage>
        <taxon>Eukaryota</taxon>
        <taxon>Fungi</taxon>
        <taxon>Dikarya</taxon>
        <taxon>Ascomycota</taxon>
        <taxon>Taphrinomycotina</taxon>
        <taxon>Taphrinomycotina incertae sedis</taxon>
        <taxon>Saitoella</taxon>
    </lineage>
</organism>
<reference evidence="2 3" key="2">
    <citation type="journal article" date="2014" name="J. Gen. Appl. Microbiol.">
        <title>The early diverging ascomycetous budding yeast Saitoella complicata has three histone deacetylases belonging to the Clr6, Hos2, and Rpd3 lineages.</title>
        <authorList>
            <person name="Nishida H."/>
            <person name="Matsumoto T."/>
            <person name="Kondo S."/>
            <person name="Hamamoto M."/>
            <person name="Yoshikawa H."/>
        </authorList>
    </citation>
    <scope>NUCLEOTIDE SEQUENCE [LARGE SCALE GENOMIC DNA]</scope>
    <source>
        <strain evidence="2 3">NRRL Y-17804</strain>
    </source>
</reference>
<accession>A0A0E9NSF1</accession>
<evidence type="ECO:0000313" key="3">
    <source>
        <dbReference type="Proteomes" id="UP000033140"/>
    </source>
</evidence>
<dbReference type="AlphaFoldDB" id="A0A0E9NSF1"/>
<dbReference type="Proteomes" id="UP000033140">
    <property type="component" value="Unassembled WGS sequence"/>
</dbReference>